<dbReference type="AlphaFoldDB" id="A0A816HNT1"/>
<evidence type="ECO:0000313" key="1">
    <source>
        <dbReference type="EMBL" id="CAF1689787.1"/>
    </source>
</evidence>
<proteinExistence type="predicted"/>
<organism evidence="1 2">
    <name type="scientific">Adineta ricciae</name>
    <name type="common">Rotifer</name>
    <dbReference type="NCBI Taxonomy" id="249248"/>
    <lineage>
        <taxon>Eukaryota</taxon>
        <taxon>Metazoa</taxon>
        <taxon>Spiralia</taxon>
        <taxon>Gnathifera</taxon>
        <taxon>Rotifera</taxon>
        <taxon>Eurotatoria</taxon>
        <taxon>Bdelloidea</taxon>
        <taxon>Adinetida</taxon>
        <taxon>Adinetidae</taxon>
        <taxon>Adineta</taxon>
    </lineage>
</organism>
<dbReference type="EMBL" id="CAJNOR010019633">
    <property type="protein sequence ID" value="CAF1689787.1"/>
    <property type="molecule type" value="Genomic_DNA"/>
</dbReference>
<gene>
    <name evidence="1" type="ORF">XAT740_LOCUS63452</name>
</gene>
<name>A0A816HNT1_ADIRI</name>
<accession>A0A816HNT1</accession>
<reference evidence="1" key="1">
    <citation type="submission" date="2021-02" db="EMBL/GenBank/DDBJ databases">
        <authorList>
            <person name="Nowell W R."/>
        </authorList>
    </citation>
    <scope>NUCLEOTIDE SEQUENCE</scope>
</reference>
<sequence>MNLVANLSVYDLKDYRRFLSAHLQYLTGLCELSNQSVNTPIEHFLSSLFITNELQTEISFHAHINSSIEQSKSNAPKTFTRLFDLVRYVNHGNAIVSTYGTNFEYIAPYNQIDDYFAYTS</sequence>
<evidence type="ECO:0000313" key="2">
    <source>
        <dbReference type="Proteomes" id="UP000663828"/>
    </source>
</evidence>
<comment type="caution">
    <text evidence="1">The sequence shown here is derived from an EMBL/GenBank/DDBJ whole genome shotgun (WGS) entry which is preliminary data.</text>
</comment>
<feature type="non-terminal residue" evidence="1">
    <location>
        <position position="120"/>
    </location>
</feature>
<keyword evidence="2" id="KW-1185">Reference proteome</keyword>
<protein>
    <submittedName>
        <fullName evidence="1">Uncharacterized protein</fullName>
    </submittedName>
</protein>
<dbReference type="Proteomes" id="UP000663828">
    <property type="component" value="Unassembled WGS sequence"/>
</dbReference>